<evidence type="ECO:0000313" key="2">
    <source>
        <dbReference type="EMBL" id="ETS74382.1"/>
    </source>
</evidence>
<dbReference type="KEGG" id="pfy:PFICI_14248"/>
<evidence type="ECO:0000313" key="3">
    <source>
        <dbReference type="Proteomes" id="UP000030651"/>
    </source>
</evidence>
<name>W3WMK4_PESFW</name>
<dbReference type="PANTHER" id="PTHR35340:SF6">
    <property type="entry name" value="ASST-DOMAIN-CONTAINING PROTEIN"/>
    <property type="match status" value="1"/>
</dbReference>
<dbReference type="STRING" id="1229662.W3WMK4"/>
<dbReference type="HOGENOM" id="CLU_018249_2_1_1"/>
<evidence type="ECO:0000256" key="1">
    <source>
        <dbReference type="SAM" id="SignalP"/>
    </source>
</evidence>
<dbReference type="InterPro" id="IPR039535">
    <property type="entry name" value="ASST-like"/>
</dbReference>
<feature type="signal peptide" evidence="1">
    <location>
        <begin position="1"/>
        <end position="22"/>
    </location>
</feature>
<dbReference type="eggNOG" id="ENOG502SHE7">
    <property type="taxonomic scope" value="Eukaryota"/>
</dbReference>
<dbReference type="AlphaFoldDB" id="W3WMK4"/>
<evidence type="ECO:0008006" key="4">
    <source>
        <dbReference type="Google" id="ProtNLM"/>
    </source>
</evidence>
<protein>
    <recommendedName>
        <fullName evidence="4">Arylsulfotransferase</fullName>
    </recommendedName>
</protein>
<proteinExistence type="predicted"/>
<dbReference type="RefSeq" id="XP_007841020.1">
    <property type="nucleotide sequence ID" value="XM_007842829.1"/>
</dbReference>
<dbReference type="InParanoid" id="W3WMK4"/>
<dbReference type="OMA" id="EPVLAYW"/>
<feature type="chain" id="PRO_5004834829" description="Arylsulfotransferase" evidence="1">
    <location>
        <begin position="23"/>
        <end position="519"/>
    </location>
</feature>
<keyword evidence="1" id="KW-0732">Signal</keyword>
<accession>W3WMK4</accession>
<organism evidence="2 3">
    <name type="scientific">Pestalotiopsis fici (strain W106-1 / CGMCC3.15140)</name>
    <dbReference type="NCBI Taxonomy" id="1229662"/>
    <lineage>
        <taxon>Eukaryota</taxon>
        <taxon>Fungi</taxon>
        <taxon>Dikarya</taxon>
        <taxon>Ascomycota</taxon>
        <taxon>Pezizomycotina</taxon>
        <taxon>Sordariomycetes</taxon>
        <taxon>Xylariomycetidae</taxon>
        <taxon>Amphisphaeriales</taxon>
        <taxon>Sporocadaceae</taxon>
        <taxon>Pestalotiopsis</taxon>
    </lineage>
</organism>
<keyword evidence="3" id="KW-1185">Reference proteome</keyword>
<dbReference type="PANTHER" id="PTHR35340">
    <property type="entry name" value="PQQ ENZYME REPEAT PROTEIN-RELATED"/>
    <property type="match status" value="1"/>
</dbReference>
<gene>
    <name evidence="2" type="ORF">PFICI_14248</name>
</gene>
<sequence>MAVTHRVAVITALACLLVVTGAQTTTTSGRWPTQTFITEPGFHPPLAAINHTDDSALAPGLIVFSQDGTYAPENVALIMDRNGELVWQTDPTIGDIQDLSPFTLFGENVLISWNGTSNNVNGDSFGTATIWNDSYEPIYNITLSDPQFEHLYGQYDSLLNQHEVYITSWGTFLGLVYDPIPANLSAVGGPEDGWIRDGVVVEIDIKTNELFFVWRASDFIPITDSYAPIESARSGFGNSSDSGWDYVHLNSVAELNGNIVVSSRHTFQAIYIDRQTGGVKWIVQGEGKSNFTIDADAVYRWQHDIRIEQTAEGLMMHLHNNQNNYTPPYNVSSGQLMRIDEEVGHVYAVQTYTDPNDLVSASSGGNYQPLVNGNVIICHASQPVIKEYAQDGALLWSFRFGPAGYATGPGIGSYRAFVSEWRGYPNTDPKAAACRLASGDLAVFMSWNGATETIAWNIYSGEKSYGLNAAATNVTKSGFETSNTIPVAQYVQVEALGGSKDPGQTRRSAVLNVTDAALC</sequence>
<dbReference type="OrthoDB" id="5377172at2759"/>
<dbReference type="Pfam" id="PF14269">
    <property type="entry name" value="Arylsulfotran_2"/>
    <property type="match status" value="1"/>
</dbReference>
<dbReference type="GeneID" id="19279261"/>
<dbReference type="Proteomes" id="UP000030651">
    <property type="component" value="Unassembled WGS sequence"/>
</dbReference>
<reference evidence="3" key="1">
    <citation type="journal article" date="2015" name="BMC Genomics">
        <title>Genomic and transcriptomic analysis of the endophytic fungus Pestalotiopsis fici reveals its lifestyle and high potential for synthesis of natural products.</title>
        <authorList>
            <person name="Wang X."/>
            <person name="Zhang X."/>
            <person name="Liu L."/>
            <person name="Xiang M."/>
            <person name="Wang W."/>
            <person name="Sun X."/>
            <person name="Che Y."/>
            <person name="Guo L."/>
            <person name="Liu G."/>
            <person name="Guo L."/>
            <person name="Wang C."/>
            <person name="Yin W.B."/>
            <person name="Stadler M."/>
            <person name="Zhang X."/>
            <person name="Liu X."/>
        </authorList>
    </citation>
    <scope>NUCLEOTIDE SEQUENCE [LARGE SCALE GENOMIC DNA]</scope>
    <source>
        <strain evidence="3">W106-1 / CGMCC3.15140</strain>
    </source>
</reference>
<dbReference type="EMBL" id="KI912120">
    <property type="protein sequence ID" value="ETS74382.1"/>
    <property type="molecule type" value="Genomic_DNA"/>
</dbReference>
<dbReference type="InterPro" id="IPR053143">
    <property type="entry name" value="Arylsulfate_ST"/>
</dbReference>